<sequence>MVKGGLKVVKTHVLKRFLSDGKVEDRENMGKAVKESCHTHEERGSSALTALGRLEGCPINRAKEEGTREQKLAENRISSEKSTGETTNTMKLLAIWISLLTEYIYRFLYFPW</sequence>
<protein>
    <submittedName>
        <fullName evidence="2">Uncharacterized protein</fullName>
    </submittedName>
</protein>
<dbReference type="Proteomes" id="UP001189624">
    <property type="component" value="Chromosome 6"/>
</dbReference>
<keyword evidence="3" id="KW-1185">Reference proteome</keyword>
<proteinExistence type="predicted"/>
<evidence type="ECO:0000313" key="3">
    <source>
        <dbReference type="Proteomes" id="UP001189624"/>
    </source>
</evidence>
<gene>
    <name evidence="2" type="ORF">AYBTSS11_LOCUS18882</name>
</gene>
<feature type="region of interest" description="Disordered" evidence="1">
    <location>
        <begin position="60"/>
        <end position="83"/>
    </location>
</feature>
<evidence type="ECO:0000313" key="2">
    <source>
        <dbReference type="EMBL" id="CAJ1961742.1"/>
    </source>
</evidence>
<accession>A0AA86SJ21</accession>
<dbReference type="AlphaFoldDB" id="A0AA86SJ21"/>
<feature type="compositionally biased region" description="Basic and acidic residues" evidence="1">
    <location>
        <begin position="61"/>
        <end position="83"/>
    </location>
</feature>
<evidence type="ECO:0000256" key="1">
    <source>
        <dbReference type="SAM" id="MobiDB-lite"/>
    </source>
</evidence>
<name>A0AA86SJ21_9FABA</name>
<dbReference type="Gramene" id="rna-AYBTSS11_LOCUS18882">
    <property type="protein sequence ID" value="CAJ1961742.1"/>
    <property type="gene ID" value="gene-AYBTSS11_LOCUS18882"/>
</dbReference>
<organism evidence="2 3">
    <name type="scientific">Sphenostylis stenocarpa</name>
    <dbReference type="NCBI Taxonomy" id="92480"/>
    <lineage>
        <taxon>Eukaryota</taxon>
        <taxon>Viridiplantae</taxon>
        <taxon>Streptophyta</taxon>
        <taxon>Embryophyta</taxon>
        <taxon>Tracheophyta</taxon>
        <taxon>Spermatophyta</taxon>
        <taxon>Magnoliopsida</taxon>
        <taxon>eudicotyledons</taxon>
        <taxon>Gunneridae</taxon>
        <taxon>Pentapetalae</taxon>
        <taxon>rosids</taxon>
        <taxon>fabids</taxon>
        <taxon>Fabales</taxon>
        <taxon>Fabaceae</taxon>
        <taxon>Papilionoideae</taxon>
        <taxon>50 kb inversion clade</taxon>
        <taxon>NPAAA clade</taxon>
        <taxon>indigoferoid/millettioid clade</taxon>
        <taxon>Phaseoleae</taxon>
        <taxon>Sphenostylis</taxon>
    </lineage>
</organism>
<dbReference type="EMBL" id="OY731403">
    <property type="protein sequence ID" value="CAJ1961742.1"/>
    <property type="molecule type" value="Genomic_DNA"/>
</dbReference>
<reference evidence="2" key="1">
    <citation type="submission" date="2023-10" db="EMBL/GenBank/DDBJ databases">
        <authorList>
            <person name="Domelevo Entfellner J.-B."/>
        </authorList>
    </citation>
    <scope>NUCLEOTIDE SEQUENCE</scope>
</reference>